<gene>
    <name evidence="1" type="ORF">ERS686654_02179</name>
</gene>
<evidence type="ECO:0000313" key="2">
    <source>
        <dbReference type="Proteomes" id="UP000052237"/>
    </source>
</evidence>
<reference evidence="1 2" key="1">
    <citation type="submission" date="2015-11" db="EMBL/GenBank/DDBJ databases">
        <authorList>
            <consortium name="Pathogen Informatics"/>
        </authorList>
    </citation>
    <scope>NUCLEOTIDE SEQUENCE [LARGE SCALE GENOMIC DNA]</scope>
    <source>
        <strain evidence="1 2">006A-0059</strain>
    </source>
</reference>
<proteinExistence type="predicted"/>
<sequence>MKKISNLDWIENQIRLNKEISTDECKEKNGLKICIYI</sequence>
<dbReference type="EMBL" id="FAVB01000012">
    <property type="protein sequence ID" value="CUU90830.1"/>
    <property type="molecule type" value="Genomic_DNA"/>
</dbReference>
<comment type="caution">
    <text evidence="1">The sequence shown here is derived from an EMBL/GenBank/DDBJ whole genome shotgun (WGS) entry which is preliminary data.</text>
</comment>
<dbReference type="Proteomes" id="UP000052237">
    <property type="component" value="Unassembled WGS sequence"/>
</dbReference>
<name>A0A0S4SWF4_CAMHY</name>
<dbReference type="AlphaFoldDB" id="A0A0S4SWF4"/>
<keyword evidence="2" id="KW-1185">Reference proteome</keyword>
<protein>
    <submittedName>
        <fullName evidence="1">Uncharacterized protein</fullName>
    </submittedName>
</protein>
<organism evidence="1 2">
    <name type="scientific">Campylobacter hyointestinalis subsp. hyointestinalis</name>
    <dbReference type="NCBI Taxonomy" id="91352"/>
    <lineage>
        <taxon>Bacteria</taxon>
        <taxon>Pseudomonadati</taxon>
        <taxon>Campylobacterota</taxon>
        <taxon>Epsilonproteobacteria</taxon>
        <taxon>Campylobacterales</taxon>
        <taxon>Campylobacteraceae</taxon>
        <taxon>Campylobacter</taxon>
    </lineage>
</organism>
<evidence type="ECO:0000313" key="1">
    <source>
        <dbReference type="EMBL" id="CUU90830.1"/>
    </source>
</evidence>
<accession>A0A0S4SWF4</accession>